<keyword evidence="1" id="KW-0812">Transmembrane</keyword>
<dbReference type="AlphaFoldDB" id="A0A5C8V550"/>
<dbReference type="InterPro" id="IPR011990">
    <property type="entry name" value="TPR-like_helical_dom_sf"/>
</dbReference>
<keyword evidence="1" id="KW-0998">Cell outer membrane</keyword>
<dbReference type="SUPFAM" id="SSF56935">
    <property type="entry name" value="Porins"/>
    <property type="match status" value="1"/>
</dbReference>
<keyword evidence="1" id="KW-0813">Transport</keyword>
<dbReference type="Gene3D" id="2.170.130.10">
    <property type="entry name" value="TonB-dependent receptor, plug domain"/>
    <property type="match status" value="1"/>
</dbReference>
<organism evidence="3 4">
    <name type="scientific">Flagellimonas hymeniacidonis</name>
    <dbReference type="NCBI Taxonomy" id="2603628"/>
    <lineage>
        <taxon>Bacteria</taxon>
        <taxon>Pseudomonadati</taxon>
        <taxon>Bacteroidota</taxon>
        <taxon>Flavobacteriia</taxon>
        <taxon>Flavobacteriales</taxon>
        <taxon>Flavobacteriaceae</taxon>
        <taxon>Flagellimonas</taxon>
    </lineage>
</organism>
<dbReference type="InterPro" id="IPR036465">
    <property type="entry name" value="vWFA_dom_sf"/>
</dbReference>
<evidence type="ECO:0000256" key="1">
    <source>
        <dbReference type="PROSITE-ProRule" id="PRU01360"/>
    </source>
</evidence>
<keyword evidence="4" id="KW-1185">Reference proteome</keyword>
<dbReference type="CDD" id="cd00198">
    <property type="entry name" value="vWFA"/>
    <property type="match status" value="1"/>
</dbReference>
<keyword evidence="1" id="KW-1134">Transmembrane beta strand</keyword>
<comment type="similarity">
    <text evidence="1">Belongs to the TonB-dependent receptor family.</text>
</comment>
<comment type="subcellular location">
    <subcellularLocation>
        <location evidence="1">Cell outer membrane</location>
        <topology evidence="1">Multi-pass membrane protein</topology>
    </subcellularLocation>
</comment>
<dbReference type="InterPro" id="IPR037066">
    <property type="entry name" value="Plug_dom_sf"/>
</dbReference>
<name>A0A5C8V550_9FLAO</name>
<evidence type="ECO:0000313" key="3">
    <source>
        <dbReference type="EMBL" id="TXN35888.1"/>
    </source>
</evidence>
<dbReference type="EMBL" id="VRUR01000002">
    <property type="protein sequence ID" value="TXN35888.1"/>
    <property type="molecule type" value="Genomic_DNA"/>
</dbReference>
<dbReference type="RefSeq" id="WP_147744660.1">
    <property type="nucleotide sequence ID" value="NZ_VRUR01000002.1"/>
</dbReference>
<dbReference type="Pfam" id="PF07715">
    <property type="entry name" value="Plug"/>
    <property type="match status" value="1"/>
</dbReference>
<dbReference type="InterPro" id="IPR012910">
    <property type="entry name" value="Plug_dom"/>
</dbReference>
<dbReference type="Proteomes" id="UP000321456">
    <property type="component" value="Unassembled WGS sequence"/>
</dbReference>
<accession>A0A5C8V550</accession>
<evidence type="ECO:0000313" key="4">
    <source>
        <dbReference type="Proteomes" id="UP000321456"/>
    </source>
</evidence>
<reference evidence="3 4" key="1">
    <citation type="submission" date="2019-08" db="EMBL/GenBank/DDBJ databases">
        <title>Professor.</title>
        <authorList>
            <person name="Park J.S."/>
        </authorList>
    </citation>
    <scope>NUCLEOTIDE SEQUENCE [LARGE SCALE GENOMIC DNA]</scope>
    <source>
        <strain evidence="3 4">176CP5-101</strain>
    </source>
</reference>
<dbReference type="InterPro" id="IPR039426">
    <property type="entry name" value="TonB-dep_rcpt-like"/>
</dbReference>
<feature type="domain" description="TonB-dependent receptor plug" evidence="2">
    <location>
        <begin position="279"/>
        <end position="388"/>
    </location>
</feature>
<dbReference type="GO" id="GO:0009279">
    <property type="term" value="C:cell outer membrane"/>
    <property type="evidence" value="ECO:0007669"/>
    <property type="project" value="UniProtKB-SubCell"/>
</dbReference>
<protein>
    <submittedName>
        <fullName evidence="3">TonB-dependent receptor plug domain-containing protein</fullName>
    </submittedName>
</protein>
<dbReference type="Gene3D" id="1.25.40.10">
    <property type="entry name" value="Tetratricopeptide repeat domain"/>
    <property type="match status" value="1"/>
</dbReference>
<sequence length="721" mass="80247">MKNLKLLCFLLVICLHYTGYTQERKNVTICWDVSLSMMDRDIEKEYYFLDAYFKTVQNANVTLLTFSNEVISKDNFNLTGGKWTSIKEKLNGLSYDGATSYSALEDYAEKGDVLLFTDGQQNSGTSTPNFEGELYIINSNKVFDRATLNLLAIVNNGNLVDLKKNGGPKSSQNNTKQYSGTIYNGTSGLAGAMISIKGVADKTVRSNEQGLFKINAAVGDTLVISYGNKKKEQLLGDNLSLNFSFEEGGIRLQEVVVTEKAIAPVNEITTGYGKENEDKVGYAVQSIDDSDISAVSTTANNAVQGKFSGVSLGQNDDLSQVKMRPSNSILGNNYGLIVIDGVPTERSNSGTGEVAGTGFVDPQNIANITVLKGLAATNRYGSMGANGVLLITTKTATVDGPRGKKKDLALLTNNVYDGKLKVNNKTLVTPYLKELKKGKNLQEAYDIYLKQRETYWNDPTYLLDVYSFFQNSNKQIANRILSNVLEKPSVPYEELRGMYLKSLEHGSTELMVLSANKMIEAYPNKVQPYFDMAVANKNQGNYQEALDIFTAIANGTANPKLNFSGLEKVVGAEIRNLVNKQKNTLDIKKVEQKYKNNLTYNARLLLDWNNPDAEFIVQFVNPQKRFFSWEHTDTSERKKILDQLQHGYSNEQFEIVGPETLGDWILNVTYLGNRTSGNKMPTFLKCTVQYNFGKPDQRSEEHLVRLGEVDEELQLAKFTVQ</sequence>
<keyword evidence="1" id="KW-0472">Membrane</keyword>
<proteinExistence type="inferred from homology"/>
<dbReference type="Gene3D" id="3.40.50.410">
    <property type="entry name" value="von Willebrand factor, type A domain"/>
    <property type="match status" value="1"/>
</dbReference>
<dbReference type="PROSITE" id="PS52016">
    <property type="entry name" value="TONB_DEPENDENT_REC_3"/>
    <property type="match status" value="1"/>
</dbReference>
<keyword evidence="3" id="KW-0675">Receptor</keyword>
<gene>
    <name evidence="3" type="ORF">FVB32_15080</name>
</gene>
<dbReference type="SUPFAM" id="SSF53300">
    <property type="entry name" value="vWA-like"/>
    <property type="match status" value="1"/>
</dbReference>
<dbReference type="SUPFAM" id="SSF48452">
    <property type="entry name" value="TPR-like"/>
    <property type="match status" value="1"/>
</dbReference>
<comment type="caution">
    <text evidence="3">The sequence shown here is derived from an EMBL/GenBank/DDBJ whole genome shotgun (WGS) entry which is preliminary data.</text>
</comment>
<evidence type="ECO:0000259" key="2">
    <source>
        <dbReference type="Pfam" id="PF07715"/>
    </source>
</evidence>